<dbReference type="InterPro" id="IPR027482">
    <property type="entry name" value="Sec1-like_dom2"/>
</dbReference>
<gene>
    <name evidence="2" type="ORF">TCAL_06450</name>
</gene>
<dbReference type="InterPro" id="IPR043154">
    <property type="entry name" value="Sec-1-like_dom1"/>
</dbReference>
<dbReference type="PANTHER" id="PTHR11679">
    <property type="entry name" value="VESICLE PROTEIN SORTING-ASSOCIATED"/>
    <property type="match status" value="1"/>
</dbReference>
<dbReference type="Proteomes" id="UP000318571">
    <property type="component" value="Chromosome 11"/>
</dbReference>
<dbReference type="Gene3D" id="3.90.830.10">
    <property type="entry name" value="Syntaxin Binding Protein 1, Chain A, domain 2"/>
    <property type="match status" value="1"/>
</dbReference>
<comment type="caution">
    <text evidence="2">The sequence shown here is derived from an EMBL/GenBank/DDBJ whole genome shotgun (WGS) entry which is preliminary data.</text>
</comment>
<reference evidence="2 3" key="1">
    <citation type="journal article" date="2018" name="Nat. Ecol. Evol.">
        <title>Genomic signatures of mitonuclear coevolution across populations of Tigriopus californicus.</title>
        <authorList>
            <person name="Barreto F.S."/>
            <person name="Watson E.T."/>
            <person name="Lima T.G."/>
            <person name="Willett C.S."/>
            <person name="Edmands S."/>
            <person name="Li W."/>
            <person name="Burton R.S."/>
        </authorList>
    </citation>
    <scope>NUCLEOTIDE SEQUENCE [LARGE SCALE GENOMIC DNA]</scope>
    <source>
        <strain evidence="2 3">San Diego</strain>
    </source>
</reference>
<keyword evidence="3" id="KW-1185">Reference proteome</keyword>
<accession>A0A553PLP4</accession>
<name>A0A553PLP4_TIGCA</name>
<dbReference type="STRING" id="6832.A0A553PLP4"/>
<evidence type="ECO:0008006" key="4">
    <source>
        <dbReference type="Google" id="ProtNLM"/>
    </source>
</evidence>
<comment type="similarity">
    <text evidence="1">Belongs to the STXBP/unc-18/SEC1 family.</text>
</comment>
<organism evidence="2 3">
    <name type="scientific">Tigriopus californicus</name>
    <name type="common">Marine copepod</name>
    <dbReference type="NCBI Taxonomy" id="6832"/>
    <lineage>
        <taxon>Eukaryota</taxon>
        <taxon>Metazoa</taxon>
        <taxon>Ecdysozoa</taxon>
        <taxon>Arthropoda</taxon>
        <taxon>Crustacea</taxon>
        <taxon>Multicrustacea</taxon>
        <taxon>Hexanauplia</taxon>
        <taxon>Copepoda</taxon>
        <taxon>Harpacticoida</taxon>
        <taxon>Harpacticidae</taxon>
        <taxon>Tigriopus</taxon>
    </lineage>
</organism>
<dbReference type="EMBL" id="VCGU01000003">
    <property type="protein sequence ID" value="TRY78600.1"/>
    <property type="molecule type" value="Genomic_DNA"/>
</dbReference>
<dbReference type="Pfam" id="PF00995">
    <property type="entry name" value="Sec1"/>
    <property type="match status" value="1"/>
</dbReference>
<dbReference type="AlphaFoldDB" id="A0A553PLP4"/>
<evidence type="ECO:0000313" key="3">
    <source>
        <dbReference type="Proteomes" id="UP000318571"/>
    </source>
</evidence>
<sequence>MDLTLFVERLLVEANPECPDQQIKSLLMDEHLLKVVSTTCLQSALLKHGYLLFETLGGPSGAHAPLGFVTCVCLLQPSPDNIRLLAQELQKPRFGHYRVVLNGSRDEGVVLILDRDADLVTPLLSRWTYQAMIHELLGIQRNVVKLEDASGAGKPPEQIILSSKYDDFFLNNMFKNFGEIGEVVKKLVKEFQEKVSGHKNIESIGDIKDFIVSYPQFKKISGTVSKHVNVISELSRLVSARNLLNISEIEQTLSCHAPNEQFDGNLQKAHVSVQGLKICHGRTSKHLGFRQSDASHTKVKMDDNLYTQHKPALFWLTESVLQGRLSDELAGDVRGLRPTKKILVYMVGGITYEETLKMYQLNVTYNSNVVIGGCTLWRSKEFCQHLKTISTP</sequence>
<evidence type="ECO:0000313" key="2">
    <source>
        <dbReference type="EMBL" id="TRY78600.1"/>
    </source>
</evidence>
<proteinExistence type="inferred from homology"/>
<dbReference type="InterPro" id="IPR043127">
    <property type="entry name" value="Sec-1-like_dom3a"/>
</dbReference>
<dbReference type="Gene3D" id="3.40.50.1910">
    <property type="match status" value="1"/>
</dbReference>
<dbReference type="InterPro" id="IPR036045">
    <property type="entry name" value="Sec1-like_sf"/>
</dbReference>
<dbReference type="SUPFAM" id="SSF56815">
    <property type="entry name" value="Sec1/munc18-like (SM) proteins"/>
    <property type="match status" value="1"/>
</dbReference>
<dbReference type="GO" id="GO:0016192">
    <property type="term" value="P:vesicle-mediated transport"/>
    <property type="evidence" value="ECO:0007669"/>
    <property type="project" value="InterPro"/>
</dbReference>
<evidence type="ECO:0000256" key="1">
    <source>
        <dbReference type="ARBA" id="ARBA00009884"/>
    </source>
</evidence>
<dbReference type="InterPro" id="IPR001619">
    <property type="entry name" value="Sec1-like"/>
</dbReference>
<protein>
    <recommendedName>
        <fullName evidence="4">Vacuolar protein sorting-associated protein 45</fullName>
    </recommendedName>
</protein>
<dbReference type="Gene3D" id="3.40.50.2060">
    <property type="match status" value="1"/>
</dbReference>